<dbReference type="EMBL" id="CP043875">
    <property type="protein sequence ID" value="WOF17296.1"/>
    <property type="molecule type" value="Genomic_DNA"/>
</dbReference>
<keyword evidence="4" id="KW-1185">Reference proteome</keyword>
<keyword evidence="1" id="KW-0813">Transport</keyword>
<accession>A0AA97I5C2</accession>
<evidence type="ECO:0000256" key="1">
    <source>
        <dbReference type="PIRNR" id="PIRNR016661"/>
    </source>
</evidence>
<dbReference type="Pfam" id="PF02632">
    <property type="entry name" value="BioY"/>
    <property type="match status" value="1"/>
</dbReference>
<evidence type="ECO:0000313" key="4">
    <source>
        <dbReference type="Proteomes" id="UP001301797"/>
    </source>
</evidence>
<keyword evidence="1" id="KW-1003">Cell membrane</keyword>
<dbReference type="PANTHER" id="PTHR34295">
    <property type="entry name" value="BIOTIN TRANSPORTER BIOY"/>
    <property type="match status" value="1"/>
</dbReference>
<sequence length="172" mass="18460">MYGDENRTKIISQTALFIALISIGSYIQIPMFPVPITMQTLFVLLAGCIMKRYAIIPVLLYVILGTIGLPVFHQFTSGPGVLLGPTGGYLIGFVAAAAVVGVIYENDKKLTRIAGLFAGTAIIAIFGVLWLFVSTSMTFGQAFLIGVLPFIPGDIIKTAAAYIIGERINENK</sequence>
<dbReference type="Gene3D" id="1.10.1760.20">
    <property type="match status" value="1"/>
</dbReference>
<comment type="subcellular location">
    <subcellularLocation>
        <location evidence="1">Cell membrane</location>
        <topology evidence="1">Multi-pass membrane protein</topology>
    </subcellularLocation>
</comment>
<dbReference type="PIRSF" id="PIRSF016661">
    <property type="entry name" value="BioY"/>
    <property type="match status" value="1"/>
</dbReference>
<keyword evidence="2" id="KW-1133">Transmembrane helix</keyword>
<feature type="transmembrane region" description="Helical" evidence="2">
    <location>
        <begin position="113"/>
        <end position="133"/>
    </location>
</feature>
<keyword evidence="1 2" id="KW-0472">Membrane</keyword>
<comment type="similarity">
    <text evidence="1">Belongs to the BioY family.</text>
</comment>
<reference evidence="3 4" key="1">
    <citation type="submission" date="2019-09" db="EMBL/GenBank/DDBJ databases">
        <title>The complete genome of Methanoplanus sp. FWC-SCC4.</title>
        <authorList>
            <person name="Chen S.-C."/>
            <person name="Zhou Y.-Z."/>
            <person name="Lai M.-C."/>
        </authorList>
    </citation>
    <scope>NUCLEOTIDE SEQUENCE [LARGE SCALE GENOMIC DNA]</scope>
    <source>
        <strain evidence="3 4">FWC-SCC4</strain>
    </source>
</reference>
<feature type="transmembrane region" description="Helical" evidence="2">
    <location>
        <begin position="87"/>
        <end position="104"/>
    </location>
</feature>
<evidence type="ECO:0000256" key="2">
    <source>
        <dbReference type="SAM" id="Phobius"/>
    </source>
</evidence>
<organism evidence="3 4">
    <name type="scientific">Methanochimaera problematica</name>
    <dbReference type="NCBI Taxonomy" id="2609417"/>
    <lineage>
        <taxon>Archaea</taxon>
        <taxon>Methanobacteriati</taxon>
        <taxon>Methanobacteriota</taxon>
        <taxon>Stenosarchaea group</taxon>
        <taxon>Methanomicrobia</taxon>
        <taxon>Methanomicrobiales</taxon>
        <taxon>Methanomicrobiaceae</taxon>
        <taxon>Methanochimaera</taxon>
    </lineage>
</organism>
<dbReference type="GeneID" id="85229453"/>
<dbReference type="RefSeq" id="WP_317137629.1">
    <property type="nucleotide sequence ID" value="NZ_CP043875.1"/>
</dbReference>
<dbReference type="AlphaFoldDB" id="A0AA97I5C2"/>
<dbReference type="KEGG" id="mefw:F1737_04710"/>
<dbReference type="PANTHER" id="PTHR34295:SF1">
    <property type="entry name" value="BIOTIN TRANSPORTER BIOY"/>
    <property type="match status" value="1"/>
</dbReference>
<evidence type="ECO:0000313" key="3">
    <source>
        <dbReference type="EMBL" id="WOF17296.1"/>
    </source>
</evidence>
<protein>
    <submittedName>
        <fullName evidence="3">Biotin transporter BioY</fullName>
    </submittedName>
</protein>
<dbReference type="InterPro" id="IPR003784">
    <property type="entry name" value="BioY"/>
</dbReference>
<proteinExistence type="inferred from homology"/>
<dbReference type="GO" id="GO:0005886">
    <property type="term" value="C:plasma membrane"/>
    <property type="evidence" value="ECO:0007669"/>
    <property type="project" value="UniProtKB-SubCell"/>
</dbReference>
<feature type="transmembrane region" description="Helical" evidence="2">
    <location>
        <begin position="53"/>
        <end position="75"/>
    </location>
</feature>
<feature type="transmembrane region" description="Helical" evidence="2">
    <location>
        <begin position="15"/>
        <end position="46"/>
    </location>
</feature>
<feature type="transmembrane region" description="Helical" evidence="2">
    <location>
        <begin position="139"/>
        <end position="164"/>
    </location>
</feature>
<dbReference type="Proteomes" id="UP001301797">
    <property type="component" value="Chromosome"/>
</dbReference>
<name>A0AA97I5C2_9EURY</name>
<dbReference type="GO" id="GO:0015225">
    <property type="term" value="F:biotin transmembrane transporter activity"/>
    <property type="evidence" value="ECO:0007669"/>
    <property type="project" value="UniProtKB-UniRule"/>
</dbReference>
<keyword evidence="2" id="KW-0812">Transmembrane</keyword>
<gene>
    <name evidence="3" type="ORF">F1737_04710</name>
</gene>